<evidence type="ECO:0000256" key="3">
    <source>
        <dbReference type="ARBA" id="ARBA00022475"/>
    </source>
</evidence>
<dbReference type="InterPro" id="IPR030676">
    <property type="entry name" value="CitT-rel"/>
</dbReference>
<organism evidence="8 9">
    <name type="scientific">Candidatus Sulfomarinibacter kjeldsenii</name>
    <dbReference type="NCBI Taxonomy" id="2885994"/>
    <lineage>
        <taxon>Bacteria</taxon>
        <taxon>Pseudomonadati</taxon>
        <taxon>Acidobacteriota</taxon>
        <taxon>Thermoanaerobaculia</taxon>
        <taxon>Thermoanaerobaculales</taxon>
        <taxon>Candidatus Sulfomarinibacteraceae</taxon>
        <taxon>Candidatus Sulfomarinibacter</taxon>
    </lineage>
</organism>
<dbReference type="Pfam" id="PF00939">
    <property type="entry name" value="Na_sulph_symp"/>
    <property type="match status" value="1"/>
</dbReference>
<feature type="transmembrane region" description="Helical" evidence="7">
    <location>
        <begin position="409"/>
        <end position="441"/>
    </location>
</feature>
<evidence type="ECO:0000256" key="6">
    <source>
        <dbReference type="ARBA" id="ARBA00023136"/>
    </source>
</evidence>
<dbReference type="PRINTS" id="PR00758">
    <property type="entry name" value="ARSENICPUMP"/>
</dbReference>
<comment type="similarity">
    <text evidence="2">Belongs to the SLC13A/DASS transporter (TC 2.A.47) family. DIT1 subfamily.</text>
</comment>
<feature type="transmembrane region" description="Helical" evidence="7">
    <location>
        <begin position="489"/>
        <end position="512"/>
    </location>
</feature>
<dbReference type="GO" id="GO:0015105">
    <property type="term" value="F:arsenite transmembrane transporter activity"/>
    <property type="evidence" value="ECO:0007669"/>
    <property type="project" value="InterPro"/>
</dbReference>
<sequence>MAENVTTTSAETGSKSRRRWTIRFRRKPESTVDWKRLFFLLLGVSLFFAVFFSPAWPDAIDPMGEAFELSSQGKAALGLFLLAAVWWVFEVVPIGVTSITIAVTQALFLIRPDVMLVGGDAPVGGAELAFKEFMHPSVWFIFGSIVIGMVFTKTGLTKRLAYKMLVLVGEKTSRIYLGCFVMTAVLTHVMAHTAVAATIFPLLVAIYRLYEEGDEPTNFGKGLFMGMAFVAGAGSIVTLLGAARGAVALGFYKEITGRDVSFFGLTWYMFPIGWVMVFVLWAFFMVYYKPERASIPGLRERAKDLYTRLGPITAKEIQAAVIVLGAVSVMSLRSFIPALKSVDKSGVILLATVLFFVLKILDIGDLENVPWNIILLFGGAMSLGYCLVLTGAADWLAINTVSMLKTAPALVFILGMTFFVMIMTNLIMNVAAIAICLPVALKVAPYLGVGGEVILFSALVVAGMPFLLLVGAAPNAIAYESKQFTSGEFFKAGIPASLLLMVVVAIFVIFIWPVMGMEVLIPTQ</sequence>
<keyword evidence="6 7" id="KW-0472">Membrane</keyword>
<feature type="transmembrane region" description="Helical" evidence="7">
    <location>
        <begin position="453"/>
        <end position="477"/>
    </location>
</feature>
<dbReference type="InterPro" id="IPR001898">
    <property type="entry name" value="SLC13A/DASS"/>
</dbReference>
<evidence type="ECO:0000256" key="4">
    <source>
        <dbReference type="ARBA" id="ARBA00022692"/>
    </source>
</evidence>
<dbReference type="AlphaFoldDB" id="A0A8J7CNC2"/>
<dbReference type="PANTHER" id="PTHR10283">
    <property type="entry name" value="SOLUTE CARRIER FAMILY 13 MEMBER"/>
    <property type="match status" value="1"/>
</dbReference>
<evidence type="ECO:0000313" key="8">
    <source>
        <dbReference type="EMBL" id="MBD3870468.1"/>
    </source>
</evidence>
<comment type="subcellular location">
    <subcellularLocation>
        <location evidence="1">Cell membrane</location>
        <topology evidence="1">Multi-pass membrane protein</topology>
    </subcellularLocation>
</comment>
<comment type="caution">
    <text evidence="8">The sequence shown here is derived from an EMBL/GenBank/DDBJ whole genome shotgun (WGS) entry which is preliminary data.</text>
</comment>
<dbReference type="CDD" id="cd01115">
    <property type="entry name" value="SLC13_permease"/>
    <property type="match status" value="1"/>
</dbReference>
<dbReference type="NCBIfam" id="TIGR00785">
    <property type="entry name" value="dass"/>
    <property type="match status" value="1"/>
</dbReference>
<keyword evidence="3" id="KW-1003">Cell membrane</keyword>
<accession>A0A8J7CNC2</accession>
<keyword evidence="5 7" id="KW-1133">Transmembrane helix</keyword>
<feature type="transmembrane region" description="Helical" evidence="7">
    <location>
        <begin position="138"/>
        <end position="156"/>
    </location>
</feature>
<dbReference type="GO" id="GO:0005886">
    <property type="term" value="C:plasma membrane"/>
    <property type="evidence" value="ECO:0007669"/>
    <property type="project" value="UniProtKB-SubCell"/>
</dbReference>
<feature type="transmembrane region" description="Helical" evidence="7">
    <location>
        <begin position="222"/>
        <end position="242"/>
    </location>
</feature>
<feature type="transmembrane region" description="Helical" evidence="7">
    <location>
        <begin position="37"/>
        <end position="56"/>
    </location>
</feature>
<keyword evidence="4 7" id="KW-0812">Transmembrane</keyword>
<dbReference type="PIRSF" id="PIRSF002457">
    <property type="entry name" value="DASS"/>
    <property type="match status" value="1"/>
</dbReference>
<feature type="transmembrane region" description="Helical" evidence="7">
    <location>
        <begin position="262"/>
        <end position="288"/>
    </location>
</feature>
<dbReference type="Proteomes" id="UP000598633">
    <property type="component" value="Unassembled WGS sequence"/>
</dbReference>
<gene>
    <name evidence="8" type="ORF">IFJ97_03825</name>
</gene>
<protein>
    <submittedName>
        <fullName evidence="8">SLC13/DASS family transporter</fullName>
    </submittedName>
</protein>
<evidence type="ECO:0000256" key="2">
    <source>
        <dbReference type="ARBA" id="ARBA00007349"/>
    </source>
</evidence>
<proteinExistence type="inferred from homology"/>
<feature type="transmembrane region" description="Helical" evidence="7">
    <location>
        <begin position="373"/>
        <end position="397"/>
    </location>
</feature>
<feature type="transmembrane region" description="Helical" evidence="7">
    <location>
        <begin position="177"/>
        <end position="210"/>
    </location>
</feature>
<evidence type="ECO:0000256" key="1">
    <source>
        <dbReference type="ARBA" id="ARBA00004651"/>
    </source>
</evidence>
<evidence type="ECO:0000256" key="5">
    <source>
        <dbReference type="ARBA" id="ARBA00022989"/>
    </source>
</evidence>
<evidence type="ECO:0000313" key="9">
    <source>
        <dbReference type="Proteomes" id="UP000598633"/>
    </source>
</evidence>
<evidence type="ECO:0000256" key="7">
    <source>
        <dbReference type="SAM" id="Phobius"/>
    </source>
</evidence>
<dbReference type="EMBL" id="JACXWA010000062">
    <property type="protein sequence ID" value="MBD3870468.1"/>
    <property type="molecule type" value="Genomic_DNA"/>
</dbReference>
<name>A0A8J7CNC2_9BACT</name>
<dbReference type="InterPro" id="IPR000802">
    <property type="entry name" value="Arsenical_pump_ArsB"/>
</dbReference>
<reference evidence="8 9" key="1">
    <citation type="submission" date="2020-08" db="EMBL/GenBank/DDBJ databases">
        <title>Acidobacteriota in marine sediments use diverse sulfur dissimilation pathways.</title>
        <authorList>
            <person name="Wasmund K."/>
        </authorList>
    </citation>
    <scope>NUCLEOTIDE SEQUENCE [LARGE SCALE GENOMIC DNA]</scope>
    <source>
        <strain evidence="8">MAG AM3-A</strain>
    </source>
</reference>
<dbReference type="GO" id="GO:0005315">
    <property type="term" value="F:phosphate transmembrane transporter activity"/>
    <property type="evidence" value="ECO:0007669"/>
    <property type="project" value="TreeGrafter"/>
</dbReference>
<feature type="transmembrane region" description="Helical" evidence="7">
    <location>
        <begin position="317"/>
        <end position="336"/>
    </location>
</feature>
<feature type="transmembrane region" description="Helical" evidence="7">
    <location>
        <begin position="345"/>
        <end position="361"/>
    </location>
</feature>
<feature type="transmembrane region" description="Helical" evidence="7">
    <location>
        <begin position="77"/>
        <end position="110"/>
    </location>
</feature>
<dbReference type="PANTHER" id="PTHR10283:SF92">
    <property type="entry name" value="LOW-AFFINITY PHOSPHATE TRANSPORTER PHO91"/>
    <property type="match status" value="1"/>
</dbReference>